<feature type="domain" description="Aldehyde oxidase/xanthine dehydrogenase a/b hammerhead" evidence="12">
    <location>
        <begin position="27"/>
        <end position="133"/>
    </location>
</feature>
<sequence>MKSLADRPVDPVVGLTVSHESAALHVTGAALYTDDLVARMSGCLHAWPVQAPHAHARVTALRAEPAMAIPGVVRVLTAADVPGVNDAGTKEDEPLFPGEVMYYGHAVCWVLGETPEAARLGAEAVEVEYEVLPSLLTLTEAIDAGSFQGGQPTLSRGDAAAALERAPRRFSGTFELGGQEHFYLETHASFAYVDEAGQVFIHSSTQHPSETQEIAAHVLDLTSSEVTVQCLRMGGGFGGKEMQPHGLAAIAALGTVLTGRPVRLRLNRTQDMTITGKRHPFHATWEVGFDDDGHLLALRATITSDGGWCLDLSEPVLARALCHIDNSYFIPDVEVHGRIAKTNKTSQTAFRGFGGPQGMLVIEDILGRCAPALGIDPTELRRRNLYLPGQSTPYGQPVRHAERLRDIWTQLSGRADLERRRAEVGQFNATHEHTKRGLAMTPVKFGISFNLTAFNQAGALVHVYKDGSVLINHGGTEMGQGLHTKMRQVAATALGIPLAFVRLAPTRTDKVPNTSATAASSGSDLNGGAVKNACEQIRDRLAEVAARKFNIHPDDVRFVDGRVTGVGFHDRDISFAQLANDAYFQRIPLFAAGYYRTDGIHWDSSRMQGEPFKYYSYGAAVSEVEVDGFTGAYRFLRTDIVHDVGDSLSPLVDLGQIEGGFVQGTGWLTLEELRWDVSDGPNRGRLATQAASTYKLPSFSEMPEELNVHLYERATESGVVYGSKAVGEPPLMLAFSIREALRAAAAAFGPGDRPLELASPATPEAVFWAVQAAREAAADSSAAGERTVSAGLRDSGDVGPRVSGDVGTETGTASRPRGEVPSAQPSSSAPARSRRR</sequence>
<dbReference type="SUPFAM" id="SSF54665">
    <property type="entry name" value="CO dehydrogenase molybdoprotein N-domain-like"/>
    <property type="match status" value="1"/>
</dbReference>
<dbReference type="PANTHER" id="PTHR45444:SF3">
    <property type="entry name" value="XANTHINE DEHYDROGENASE"/>
    <property type="match status" value="1"/>
</dbReference>
<dbReference type="GO" id="GO:0030151">
    <property type="term" value="F:molybdenum ion binding"/>
    <property type="evidence" value="ECO:0007669"/>
    <property type="project" value="InterPro"/>
</dbReference>
<evidence type="ECO:0000256" key="3">
    <source>
        <dbReference type="ARBA" id="ARBA00006849"/>
    </source>
</evidence>
<comment type="caution">
    <text evidence="13">The sequence shown here is derived from an EMBL/GenBank/DDBJ whole genome shotgun (WGS) entry which is preliminary data.</text>
</comment>
<accession>N1UUP7</accession>
<dbReference type="AlphaFoldDB" id="N1UUP7"/>
<dbReference type="Gene3D" id="3.90.1170.50">
    <property type="entry name" value="Aldehyde oxidase/xanthine dehydrogenase, a/b hammerhead"/>
    <property type="match status" value="1"/>
</dbReference>
<evidence type="ECO:0000256" key="1">
    <source>
        <dbReference type="ARBA" id="ARBA00001924"/>
    </source>
</evidence>
<reference evidence="13 14" key="1">
    <citation type="journal article" date="2013" name="Genome Announc.">
        <title>Draft Genome Sequence of Arthrobacter crystallopoietes Strain BAB-32, Revealing Genes for Bioremediation.</title>
        <authorList>
            <person name="Joshi M.N."/>
            <person name="Pandit A.S."/>
            <person name="Sharma A."/>
            <person name="Pandya R.V."/>
            <person name="Desai S.M."/>
            <person name="Saxena A.K."/>
            <person name="Bagatharia S.B."/>
        </authorList>
    </citation>
    <scope>NUCLEOTIDE SEQUENCE [LARGE SCALE GENOMIC DNA]</scope>
    <source>
        <strain evidence="13 14">BAB-32</strain>
    </source>
</reference>
<dbReference type="InterPro" id="IPR008274">
    <property type="entry name" value="AldOxase/xan_DH_MoCoBD1"/>
</dbReference>
<dbReference type="GO" id="GO:0016491">
    <property type="term" value="F:oxidoreductase activity"/>
    <property type="evidence" value="ECO:0007669"/>
    <property type="project" value="UniProtKB-KW"/>
</dbReference>
<dbReference type="Pfam" id="PF20256">
    <property type="entry name" value="MoCoBD_2"/>
    <property type="match status" value="1"/>
</dbReference>
<evidence type="ECO:0000256" key="10">
    <source>
        <dbReference type="ARBA" id="ARBA00053029"/>
    </source>
</evidence>
<comment type="cofactor">
    <cofactor evidence="10">
        <name>Mo-molybdopterin cytosine dinucleotide</name>
        <dbReference type="ChEBI" id="CHEBI:71308"/>
    </cofactor>
</comment>
<dbReference type="GO" id="GO:0005506">
    <property type="term" value="F:iron ion binding"/>
    <property type="evidence" value="ECO:0007669"/>
    <property type="project" value="InterPro"/>
</dbReference>
<evidence type="ECO:0000313" key="13">
    <source>
        <dbReference type="EMBL" id="EMY34146.1"/>
    </source>
</evidence>
<evidence type="ECO:0000256" key="6">
    <source>
        <dbReference type="ARBA" id="ARBA00023002"/>
    </source>
</evidence>
<dbReference type="NCBIfam" id="TIGR02965">
    <property type="entry name" value="xanthine_xdhB"/>
    <property type="match status" value="1"/>
</dbReference>
<keyword evidence="8" id="KW-0411">Iron-sulfur</keyword>
<comment type="cofactor">
    <cofactor evidence="2">
        <name>FAD</name>
        <dbReference type="ChEBI" id="CHEBI:57692"/>
    </cofactor>
</comment>
<keyword evidence="7" id="KW-0408">Iron</keyword>
<keyword evidence="6" id="KW-0560">Oxidoreductase</keyword>
<evidence type="ECO:0000313" key="14">
    <source>
        <dbReference type="Proteomes" id="UP000010729"/>
    </source>
</evidence>
<dbReference type="FunFam" id="3.30.365.10:FF:000001">
    <property type="entry name" value="Xanthine dehydrogenase oxidase"/>
    <property type="match status" value="1"/>
</dbReference>
<dbReference type="SUPFAM" id="SSF56003">
    <property type="entry name" value="Molybdenum cofactor-binding domain"/>
    <property type="match status" value="1"/>
</dbReference>
<dbReference type="InterPro" id="IPR037165">
    <property type="entry name" value="AldOxase/xan_DH_Mopterin-bd_sf"/>
</dbReference>
<dbReference type="Pfam" id="PF01315">
    <property type="entry name" value="Ald_Xan_dh_C"/>
    <property type="match status" value="1"/>
</dbReference>
<keyword evidence="4" id="KW-0001">2Fe-2S</keyword>
<evidence type="ECO:0000259" key="12">
    <source>
        <dbReference type="SMART" id="SM01008"/>
    </source>
</evidence>
<dbReference type="RefSeq" id="WP_005269042.1">
    <property type="nucleotide sequence ID" value="NZ_ANPE02000129.1"/>
</dbReference>
<dbReference type="Gene3D" id="3.30.365.10">
    <property type="entry name" value="Aldehyde oxidase/xanthine dehydrogenase, molybdopterin binding domain"/>
    <property type="match status" value="4"/>
</dbReference>
<dbReference type="OrthoDB" id="9758509at2"/>
<evidence type="ECO:0000256" key="9">
    <source>
        <dbReference type="ARBA" id="ARBA00034078"/>
    </source>
</evidence>
<evidence type="ECO:0000256" key="8">
    <source>
        <dbReference type="ARBA" id="ARBA00023014"/>
    </source>
</evidence>
<dbReference type="InterPro" id="IPR016208">
    <property type="entry name" value="Ald_Oxase/xanthine_DH-like"/>
</dbReference>
<feature type="compositionally biased region" description="Low complexity" evidence="11">
    <location>
        <begin position="821"/>
        <end position="836"/>
    </location>
</feature>
<dbReference type="SMART" id="SM01008">
    <property type="entry name" value="Ald_Xan_dh_C"/>
    <property type="match status" value="1"/>
</dbReference>
<dbReference type="EMBL" id="ANPE02000129">
    <property type="protein sequence ID" value="EMY34146.1"/>
    <property type="molecule type" value="Genomic_DNA"/>
</dbReference>
<dbReference type="Proteomes" id="UP000010729">
    <property type="component" value="Unassembled WGS sequence"/>
</dbReference>
<dbReference type="InterPro" id="IPR000674">
    <property type="entry name" value="Ald_Oxase/Xan_DH_a/b"/>
</dbReference>
<gene>
    <name evidence="13" type="ORF">D477_011056</name>
</gene>
<dbReference type="FunFam" id="3.30.365.10:FF:000002">
    <property type="entry name" value="Xanthine dehydrogenase oxidase"/>
    <property type="match status" value="1"/>
</dbReference>
<comment type="cofactor">
    <cofactor evidence="1">
        <name>Mo-molybdopterin</name>
        <dbReference type="ChEBI" id="CHEBI:71302"/>
    </cofactor>
</comment>
<feature type="region of interest" description="Disordered" evidence="11">
    <location>
        <begin position="779"/>
        <end position="836"/>
    </location>
</feature>
<keyword evidence="14" id="KW-1185">Reference proteome</keyword>
<proteinExistence type="inferred from homology"/>
<dbReference type="GO" id="GO:0051537">
    <property type="term" value="F:2 iron, 2 sulfur cluster binding"/>
    <property type="evidence" value="ECO:0007669"/>
    <property type="project" value="UniProtKB-KW"/>
</dbReference>
<dbReference type="Pfam" id="PF02738">
    <property type="entry name" value="MoCoBD_1"/>
    <property type="match status" value="1"/>
</dbReference>
<dbReference type="InterPro" id="IPR014309">
    <property type="entry name" value="Xanthine_DH_Mopterin-bd_su"/>
</dbReference>
<name>N1UUP7_9MICC</name>
<evidence type="ECO:0000256" key="4">
    <source>
        <dbReference type="ARBA" id="ARBA00022714"/>
    </source>
</evidence>
<organism evidence="13 14">
    <name type="scientific">Arthrobacter crystallopoietes BAB-32</name>
    <dbReference type="NCBI Taxonomy" id="1246476"/>
    <lineage>
        <taxon>Bacteria</taxon>
        <taxon>Bacillati</taxon>
        <taxon>Actinomycetota</taxon>
        <taxon>Actinomycetes</taxon>
        <taxon>Micrococcales</taxon>
        <taxon>Micrococcaceae</taxon>
        <taxon>Crystallibacter</taxon>
    </lineage>
</organism>
<keyword evidence="5" id="KW-0479">Metal-binding</keyword>
<evidence type="ECO:0000256" key="2">
    <source>
        <dbReference type="ARBA" id="ARBA00001974"/>
    </source>
</evidence>
<dbReference type="InterPro" id="IPR046867">
    <property type="entry name" value="AldOxase/xan_DH_MoCoBD2"/>
</dbReference>
<evidence type="ECO:0000256" key="7">
    <source>
        <dbReference type="ARBA" id="ARBA00023004"/>
    </source>
</evidence>
<protein>
    <submittedName>
        <fullName evidence="13">Dehydrogenase</fullName>
    </submittedName>
</protein>
<comment type="cofactor">
    <cofactor evidence="9">
        <name>[2Fe-2S] cluster</name>
        <dbReference type="ChEBI" id="CHEBI:190135"/>
    </cofactor>
</comment>
<evidence type="ECO:0000256" key="11">
    <source>
        <dbReference type="SAM" id="MobiDB-lite"/>
    </source>
</evidence>
<dbReference type="PANTHER" id="PTHR45444">
    <property type="entry name" value="XANTHINE DEHYDROGENASE"/>
    <property type="match status" value="1"/>
</dbReference>
<evidence type="ECO:0000256" key="5">
    <source>
        <dbReference type="ARBA" id="ARBA00022723"/>
    </source>
</evidence>
<dbReference type="InterPro" id="IPR036856">
    <property type="entry name" value="Ald_Oxase/Xan_DH_a/b_sf"/>
</dbReference>
<comment type="similarity">
    <text evidence="3">Belongs to the xanthine dehydrogenase family.</text>
</comment>